<proteinExistence type="predicted"/>
<accession>A0AAV6VY34</accession>
<evidence type="ECO:0000313" key="1">
    <source>
        <dbReference type="EMBL" id="KAG8200634.1"/>
    </source>
</evidence>
<keyword evidence="2" id="KW-1185">Reference proteome</keyword>
<organism evidence="1 2">
    <name type="scientific">Oedothorax gibbosus</name>
    <dbReference type="NCBI Taxonomy" id="931172"/>
    <lineage>
        <taxon>Eukaryota</taxon>
        <taxon>Metazoa</taxon>
        <taxon>Ecdysozoa</taxon>
        <taxon>Arthropoda</taxon>
        <taxon>Chelicerata</taxon>
        <taxon>Arachnida</taxon>
        <taxon>Araneae</taxon>
        <taxon>Araneomorphae</taxon>
        <taxon>Entelegynae</taxon>
        <taxon>Araneoidea</taxon>
        <taxon>Linyphiidae</taxon>
        <taxon>Erigoninae</taxon>
        <taxon>Oedothorax</taxon>
    </lineage>
</organism>
<gene>
    <name evidence="1" type="ORF">JTE90_022256</name>
</gene>
<name>A0AAV6VY34_9ARAC</name>
<protein>
    <submittedName>
        <fullName evidence="1">Uncharacterized protein</fullName>
    </submittedName>
</protein>
<evidence type="ECO:0000313" key="2">
    <source>
        <dbReference type="Proteomes" id="UP000827092"/>
    </source>
</evidence>
<dbReference type="Proteomes" id="UP000827092">
    <property type="component" value="Unassembled WGS sequence"/>
</dbReference>
<reference evidence="1 2" key="1">
    <citation type="journal article" date="2022" name="Nat. Ecol. Evol.">
        <title>A masculinizing supergene underlies an exaggerated male reproductive morph in a spider.</title>
        <authorList>
            <person name="Hendrickx F."/>
            <person name="De Corte Z."/>
            <person name="Sonet G."/>
            <person name="Van Belleghem S.M."/>
            <person name="Kostlbacher S."/>
            <person name="Vangestel C."/>
        </authorList>
    </citation>
    <scope>NUCLEOTIDE SEQUENCE [LARGE SCALE GENOMIC DNA]</scope>
    <source>
        <strain evidence="1">W744_W776</strain>
    </source>
</reference>
<comment type="caution">
    <text evidence="1">The sequence shown here is derived from an EMBL/GenBank/DDBJ whole genome shotgun (WGS) entry which is preliminary data.</text>
</comment>
<dbReference type="AlphaFoldDB" id="A0AAV6VY34"/>
<sequence length="75" mass="8841">MERVPGGVAFRPFQDGPSLEVRKERIEWQRTSPLPEPSSRSNFRASFFLQDLLPYIQMQNMTLKIKPLLPRIRIE</sequence>
<dbReference type="EMBL" id="JAFNEN010000014">
    <property type="protein sequence ID" value="KAG8200634.1"/>
    <property type="molecule type" value="Genomic_DNA"/>
</dbReference>